<keyword evidence="3 4" id="KW-0808">Transferase</keyword>
<dbReference type="Gene3D" id="3.40.47.10">
    <property type="match status" value="2"/>
</dbReference>
<proteinExistence type="inferred from homology"/>
<dbReference type="InterPro" id="IPR014031">
    <property type="entry name" value="Ketoacyl_synth_C"/>
</dbReference>
<dbReference type="InterPro" id="IPR016039">
    <property type="entry name" value="Thiolase-like"/>
</dbReference>
<dbReference type="GO" id="GO:0006633">
    <property type="term" value="P:fatty acid biosynthetic process"/>
    <property type="evidence" value="ECO:0007669"/>
    <property type="project" value="UniProtKB-UniPathway"/>
</dbReference>
<dbReference type="GO" id="GO:0005829">
    <property type="term" value="C:cytosol"/>
    <property type="evidence" value="ECO:0007669"/>
    <property type="project" value="TreeGrafter"/>
</dbReference>
<dbReference type="InterPro" id="IPR020841">
    <property type="entry name" value="PKS_Beta-ketoAc_synthase_dom"/>
</dbReference>
<name>A0A3A1YF07_9GAMM</name>
<protein>
    <submittedName>
        <fullName evidence="6">Beta-ketoacyl-[acyl-carrier-protein] synthase II</fullName>
    </submittedName>
</protein>
<dbReference type="NCBIfam" id="NF006618">
    <property type="entry name" value="PRK09185.1"/>
    <property type="match status" value="1"/>
</dbReference>
<dbReference type="Pfam" id="PF00109">
    <property type="entry name" value="ketoacyl-synt"/>
    <property type="match status" value="1"/>
</dbReference>
<dbReference type="PANTHER" id="PTHR11712:SF320">
    <property type="entry name" value="BETA-KETOACYL SYNTHASE"/>
    <property type="match status" value="1"/>
</dbReference>
<dbReference type="UniPathway" id="UPA00094"/>
<keyword evidence="7" id="KW-1185">Reference proteome</keyword>
<comment type="caution">
    <text evidence="6">The sequence shown here is derived from an EMBL/GenBank/DDBJ whole genome shotgun (WGS) entry which is preliminary data.</text>
</comment>
<evidence type="ECO:0000256" key="1">
    <source>
        <dbReference type="ARBA" id="ARBA00005194"/>
    </source>
</evidence>
<dbReference type="InterPro" id="IPR014030">
    <property type="entry name" value="Ketoacyl_synth_N"/>
</dbReference>
<feature type="domain" description="Ketosynthase family 3 (KS3)" evidence="5">
    <location>
        <begin position="1"/>
        <end position="400"/>
    </location>
</feature>
<dbReference type="SUPFAM" id="SSF53901">
    <property type="entry name" value="Thiolase-like"/>
    <property type="match status" value="2"/>
</dbReference>
<evidence type="ECO:0000313" key="7">
    <source>
        <dbReference type="Proteomes" id="UP000265964"/>
    </source>
</evidence>
<dbReference type="SMART" id="SM00825">
    <property type="entry name" value="PKS_KS"/>
    <property type="match status" value="1"/>
</dbReference>
<dbReference type="Proteomes" id="UP000265964">
    <property type="component" value="Unassembled WGS sequence"/>
</dbReference>
<comment type="pathway">
    <text evidence="1">Lipid metabolism; fatty acid biosynthesis.</text>
</comment>
<dbReference type="InterPro" id="IPR000794">
    <property type="entry name" value="Beta-ketoacyl_synthase"/>
</dbReference>
<evidence type="ECO:0000259" key="5">
    <source>
        <dbReference type="PROSITE" id="PS52004"/>
    </source>
</evidence>
<organism evidence="6 7">
    <name type="scientific">Psittacicella gerlachiana</name>
    <dbReference type="NCBI Taxonomy" id="2028574"/>
    <lineage>
        <taxon>Bacteria</taxon>
        <taxon>Pseudomonadati</taxon>
        <taxon>Pseudomonadota</taxon>
        <taxon>Gammaproteobacteria</taxon>
        <taxon>Pasteurellales</taxon>
        <taxon>Psittacicellaceae</taxon>
        <taxon>Psittacicella</taxon>
    </lineage>
</organism>
<comment type="similarity">
    <text evidence="2 4">Belongs to the thiolase-like superfamily. Beta-ketoacyl-ACP synthases family.</text>
</comment>
<sequence>MQKIYLHKPALLSCLGQDLEEHLQALFQATSGLQASDNPFADPAFTLKPGVFGQVKQELRPFPSHLKTKHYSRTNHLLWHALATIEEQIKLCLRRYSPHRIAVIMGTSTSGIDELIPYFKHDLELQNFNEKDLQLSMSAPADFVKEVYELQGLTYAISTACTSGARALISGARFLNNNLCDAVIVGGVDNLSPLTVKGFESLSVLAEQQLNPCSLNRSGTNIGEGAAVFIMTREPLDNQTLLLLGYGATSDAYHISSPHPQGKGANLALTQALKQSKLTPEQIGWINLHGTGTKHNDLMESTAIASVLGLEIPCTSTKASTGHTLGAAGAIEAALLWGIISRDYNPQGKLPPQIWDQELDAELAPLTFTNEQSTWLTPRRIGLSNSFAFGGNNTVLIIGEDHAN</sequence>
<dbReference type="OrthoDB" id="9808669at2"/>
<evidence type="ECO:0000256" key="3">
    <source>
        <dbReference type="ARBA" id="ARBA00022679"/>
    </source>
</evidence>
<evidence type="ECO:0000256" key="4">
    <source>
        <dbReference type="RuleBase" id="RU003694"/>
    </source>
</evidence>
<dbReference type="RefSeq" id="WP_119534331.1">
    <property type="nucleotide sequence ID" value="NZ_NRJF01000053.1"/>
</dbReference>
<gene>
    <name evidence="6" type="ORF">CKF59_02090</name>
</gene>
<dbReference type="PROSITE" id="PS00606">
    <property type="entry name" value="KS3_1"/>
    <property type="match status" value="1"/>
</dbReference>
<dbReference type="CDD" id="cd00834">
    <property type="entry name" value="KAS_I_II"/>
    <property type="match status" value="1"/>
</dbReference>
<dbReference type="PANTHER" id="PTHR11712">
    <property type="entry name" value="POLYKETIDE SYNTHASE-RELATED"/>
    <property type="match status" value="1"/>
</dbReference>
<evidence type="ECO:0000313" key="6">
    <source>
        <dbReference type="EMBL" id="RIY36823.1"/>
    </source>
</evidence>
<dbReference type="InterPro" id="IPR018201">
    <property type="entry name" value="Ketoacyl_synth_AS"/>
</dbReference>
<dbReference type="Pfam" id="PF02801">
    <property type="entry name" value="Ketoacyl-synt_C"/>
    <property type="match status" value="1"/>
</dbReference>
<reference evidence="6 7" key="1">
    <citation type="submission" date="2017-08" db="EMBL/GenBank/DDBJ databases">
        <title>Reclassification of Bisgaard taxon 37 and 44.</title>
        <authorList>
            <person name="Christensen H."/>
        </authorList>
    </citation>
    <scope>NUCLEOTIDE SEQUENCE [LARGE SCALE GENOMIC DNA]</scope>
    <source>
        <strain evidence="6 7">EEAB3T1</strain>
    </source>
</reference>
<dbReference type="PROSITE" id="PS52004">
    <property type="entry name" value="KS3_2"/>
    <property type="match status" value="1"/>
</dbReference>
<dbReference type="GO" id="GO:0004315">
    <property type="term" value="F:3-oxoacyl-[acyl-carrier-protein] synthase activity"/>
    <property type="evidence" value="ECO:0007669"/>
    <property type="project" value="InterPro"/>
</dbReference>
<dbReference type="AlphaFoldDB" id="A0A3A1YF07"/>
<accession>A0A3A1YF07</accession>
<dbReference type="EMBL" id="NRJF01000053">
    <property type="protein sequence ID" value="RIY36823.1"/>
    <property type="molecule type" value="Genomic_DNA"/>
</dbReference>
<evidence type="ECO:0000256" key="2">
    <source>
        <dbReference type="ARBA" id="ARBA00008467"/>
    </source>
</evidence>